<accession>A0ABS4VZ44</accession>
<evidence type="ECO:0000313" key="2">
    <source>
        <dbReference type="Proteomes" id="UP001519295"/>
    </source>
</evidence>
<name>A0ABS4VZ44_9PSEU</name>
<protein>
    <submittedName>
        <fullName evidence="1">Deazaflavin-dependent oxidoreductase (Nitroreductase family)</fullName>
    </submittedName>
</protein>
<proteinExistence type="predicted"/>
<sequence>MTPPAGLRILRTRALARAPIVAYRLGLGFLFGSRMLLLEHVGRTSGAPRFAVLEVADRPGPGRYIVVSGFGERAQWFRNVVAEPRVRVSVGRRRAVQATAHRLPQDRAAALLADYPRRHPHAWARLEPTIRAACGLTPDEPLAPHVPVVELVLDRP</sequence>
<comment type="caution">
    <text evidence="1">The sequence shown here is derived from an EMBL/GenBank/DDBJ whole genome shotgun (WGS) entry which is preliminary data.</text>
</comment>
<gene>
    <name evidence="1" type="ORF">JOF36_004907</name>
</gene>
<dbReference type="NCBIfam" id="TIGR00026">
    <property type="entry name" value="hi_GC_TIGR00026"/>
    <property type="match status" value="1"/>
</dbReference>
<dbReference type="Pfam" id="PF04075">
    <property type="entry name" value="F420H2_quin_red"/>
    <property type="match status" value="1"/>
</dbReference>
<dbReference type="EMBL" id="JAGINU010000001">
    <property type="protein sequence ID" value="MBP2369211.1"/>
    <property type="molecule type" value="Genomic_DNA"/>
</dbReference>
<dbReference type="SUPFAM" id="SSF50475">
    <property type="entry name" value="FMN-binding split barrel"/>
    <property type="match status" value="1"/>
</dbReference>
<evidence type="ECO:0000313" key="1">
    <source>
        <dbReference type="EMBL" id="MBP2369211.1"/>
    </source>
</evidence>
<organism evidence="1 2">
    <name type="scientific">Pseudonocardia parietis</name>
    <dbReference type="NCBI Taxonomy" id="570936"/>
    <lineage>
        <taxon>Bacteria</taxon>
        <taxon>Bacillati</taxon>
        <taxon>Actinomycetota</taxon>
        <taxon>Actinomycetes</taxon>
        <taxon>Pseudonocardiales</taxon>
        <taxon>Pseudonocardiaceae</taxon>
        <taxon>Pseudonocardia</taxon>
    </lineage>
</organism>
<dbReference type="RefSeq" id="WP_307862570.1">
    <property type="nucleotide sequence ID" value="NZ_JAGINU010000001.1"/>
</dbReference>
<dbReference type="Proteomes" id="UP001519295">
    <property type="component" value="Unassembled WGS sequence"/>
</dbReference>
<keyword evidence="2" id="KW-1185">Reference proteome</keyword>
<reference evidence="1 2" key="1">
    <citation type="submission" date="2021-03" db="EMBL/GenBank/DDBJ databases">
        <title>Sequencing the genomes of 1000 actinobacteria strains.</title>
        <authorList>
            <person name="Klenk H.-P."/>
        </authorList>
    </citation>
    <scope>NUCLEOTIDE SEQUENCE [LARGE SCALE GENOMIC DNA]</scope>
    <source>
        <strain evidence="1 2">DSM 45256</strain>
    </source>
</reference>
<dbReference type="InterPro" id="IPR012349">
    <property type="entry name" value="Split_barrel_FMN-bd"/>
</dbReference>
<dbReference type="Gene3D" id="2.30.110.10">
    <property type="entry name" value="Electron Transport, Fmn-binding Protein, Chain A"/>
    <property type="match status" value="1"/>
</dbReference>
<dbReference type="InterPro" id="IPR004378">
    <property type="entry name" value="F420H2_quin_Rdtase"/>
</dbReference>